<evidence type="ECO:0000256" key="2">
    <source>
        <dbReference type="SAM" id="Phobius"/>
    </source>
</evidence>
<dbReference type="EMBL" id="PYAX01000006">
    <property type="protein sequence ID" value="PSL54919.1"/>
    <property type="molecule type" value="Genomic_DNA"/>
</dbReference>
<keyword evidence="4" id="KW-1185">Reference proteome</keyword>
<gene>
    <name evidence="3" type="ORF">B0I31_106439</name>
</gene>
<keyword evidence="2" id="KW-0472">Membrane</keyword>
<dbReference type="AlphaFoldDB" id="A0A2P8I8W7"/>
<feature type="transmembrane region" description="Helical" evidence="2">
    <location>
        <begin position="149"/>
        <end position="174"/>
    </location>
</feature>
<feature type="transmembrane region" description="Helical" evidence="2">
    <location>
        <begin position="116"/>
        <end position="137"/>
    </location>
</feature>
<proteinExistence type="predicted"/>
<feature type="transmembrane region" description="Helical" evidence="2">
    <location>
        <begin position="81"/>
        <end position="104"/>
    </location>
</feature>
<sequence>MTTPEPGRSDRPDTTRSSRFSRPARTRPPRPTPPKLIDIARWLFILSAVVGMVRFMVQLADREMLIRELRVQQPTLSQDDLDAAATGGIVFGLVIAAGLILVYTLLANRMAGGRNWARVVLTVIAAAGILLGVLRLLSAATGFTAASGLSVNGIDLAFGVVTMLIDGAAVVLMYQTSVSGYFKPRPPVAPGPAPR</sequence>
<dbReference type="RefSeq" id="WP_106616925.1">
    <property type="nucleotide sequence ID" value="NZ_PYAX01000006.1"/>
</dbReference>
<name>A0A2P8I8W7_SACCR</name>
<keyword evidence="2" id="KW-1133">Transmembrane helix</keyword>
<keyword evidence="2" id="KW-0812">Transmembrane</keyword>
<reference evidence="3 4" key="1">
    <citation type="submission" date="2018-03" db="EMBL/GenBank/DDBJ databases">
        <title>Genomic Encyclopedia of Type Strains, Phase III (KMG-III): the genomes of soil and plant-associated and newly described type strains.</title>
        <authorList>
            <person name="Whitman W."/>
        </authorList>
    </citation>
    <scope>NUCLEOTIDE SEQUENCE [LARGE SCALE GENOMIC DNA]</scope>
    <source>
        <strain evidence="3 4">CGMCC 4.7097</strain>
    </source>
</reference>
<feature type="region of interest" description="Disordered" evidence="1">
    <location>
        <begin position="1"/>
        <end position="33"/>
    </location>
</feature>
<comment type="caution">
    <text evidence="3">The sequence shown here is derived from an EMBL/GenBank/DDBJ whole genome shotgun (WGS) entry which is preliminary data.</text>
</comment>
<feature type="compositionally biased region" description="Basic and acidic residues" evidence="1">
    <location>
        <begin position="7"/>
        <end position="16"/>
    </location>
</feature>
<organism evidence="3 4">
    <name type="scientific">Saccharothrix carnea</name>
    <dbReference type="NCBI Taxonomy" id="1280637"/>
    <lineage>
        <taxon>Bacteria</taxon>
        <taxon>Bacillati</taxon>
        <taxon>Actinomycetota</taxon>
        <taxon>Actinomycetes</taxon>
        <taxon>Pseudonocardiales</taxon>
        <taxon>Pseudonocardiaceae</taxon>
        <taxon>Saccharothrix</taxon>
    </lineage>
</organism>
<dbReference type="OrthoDB" id="3831145at2"/>
<accession>A0A2P8I8W7</accession>
<feature type="transmembrane region" description="Helical" evidence="2">
    <location>
        <begin position="39"/>
        <end position="60"/>
    </location>
</feature>
<evidence type="ECO:0000313" key="4">
    <source>
        <dbReference type="Proteomes" id="UP000241118"/>
    </source>
</evidence>
<dbReference type="Proteomes" id="UP000241118">
    <property type="component" value="Unassembled WGS sequence"/>
</dbReference>
<protein>
    <submittedName>
        <fullName evidence="3">Uncharacterized protein</fullName>
    </submittedName>
</protein>
<evidence type="ECO:0000256" key="1">
    <source>
        <dbReference type="SAM" id="MobiDB-lite"/>
    </source>
</evidence>
<evidence type="ECO:0000313" key="3">
    <source>
        <dbReference type="EMBL" id="PSL54919.1"/>
    </source>
</evidence>